<evidence type="ECO:0000313" key="3">
    <source>
        <dbReference type="Proteomes" id="UP000460558"/>
    </source>
</evidence>
<dbReference type="InterPro" id="IPR006158">
    <property type="entry name" value="Cobalamin-bd"/>
</dbReference>
<reference evidence="2 3" key="1">
    <citation type="submission" date="2019-06" db="EMBL/GenBank/DDBJ databases">
        <title>Comparative genomics and metabolomics analyses of clavulanic acid producing Streptomyces species provides insight into specialized metabolism and evolution of beta-lactam biosynthetic gene clusters.</title>
        <authorList>
            <person name="Moore M.A."/>
            <person name="Cruz-Morales P."/>
            <person name="Barona Gomez F."/>
            <person name="Kapil T."/>
        </authorList>
    </citation>
    <scope>NUCLEOTIDE SEQUENCE [LARGE SCALE GENOMIC DNA]</scope>
    <source>
        <strain evidence="2 3">T-272</strain>
    </source>
</reference>
<dbReference type="PROSITE" id="PS51332">
    <property type="entry name" value="B12_BINDING"/>
    <property type="match status" value="1"/>
</dbReference>
<evidence type="ECO:0000259" key="1">
    <source>
        <dbReference type="PROSITE" id="PS51332"/>
    </source>
</evidence>
<proteinExistence type="predicted"/>
<feature type="domain" description="B12-binding" evidence="1">
    <location>
        <begin position="10"/>
        <end position="148"/>
    </location>
</feature>
<dbReference type="Pfam" id="PF02310">
    <property type="entry name" value="B12-binding"/>
    <property type="match status" value="1"/>
</dbReference>
<sequence>MNSTLVERRRRHVVVSGVSSDAHTWNLVFLQLLLEEMGHQVTNLGSCVPDRLLIDECRRLRPDLLVISSVNGHGALDGGRMIALLRELPELRALPAVIGGKLGVAGAEADSCGPALLAAGFDAVFEEADGTEAFRRLVGEAPPALEAASRMTAPAGAPLAAPFPAGVS</sequence>
<dbReference type="InterPro" id="IPR036724">
    <property type="entry name" value="Cobalamin-bd_sf"/>
</dbReference>
<dbReference type="SUPFAM" id="SSF52242">
    <property type="entry name" value="Cobalamin (vitamin B12)-binding domain"/>
    <property type="match status" value="1"/>
</dbReference>
<dbReference type="CDD" id="cd02065">
    <property type="entry name" value="B12-binding_like"/>
    <property type="match status" value="1"/>
</dbReference>
<keyword evidence="3" id="KW-1185">Reference proteome</keyword>
<comment type="caution">
    <text evidence="2">The sequence shown here is derived from an EMBL/GenBank/DDBJ whole genome shotgun (WGS) entry which is preliminary data.</text>
</comment>
<evidence type="ECO:0000313" key="2">
    <source>
        <dbReference type="EMBL" id="MQS36677.1"/>
    </source>
</evidence>
<dbReference type="Gene3D" id="3.40.50.280">
    <property type="entry name" value="Cobalamin-binding domain"/>
    <property type="match status" value="1"/>
</dbReference>
<accession>A0ABW9NTN7</accession>
<dbReference type="RefSeq" id="WP_153483451.1">
    <property type="nucleotide sequence ID" value="NZ_VDEQ01000140.1"/>
</dbReference>
<dbReference type="EMBL" id="VDEQ01000140">
    <property type="protein sequence ID" value="MQS36677.1"/>
    <property type="molecule type" value="Genomic_DNA"/>
</dbReference>
<organism evidence="2 3">
    <name type="scientific">Streptomyces katsurahamanus</name>
    <dbReference type="NCBI Taxonomy" id="2577098"/>
    <lineage>
        <taxon>Bacteria</taxon>
        <taxon>Bacillati</taxon>
        <taxon>Actinomycetota</taxon>
        <taxon>Actinomycetes</taxon>
        <taxon>Kitasatosporales</taxon>
        <taxon>Streptomycetaceae</taxon>
        <taxon>Streptomyces</taxon>
    </lineage>
</organism>
<gene>
    <name evidence="2" type="ORF">FFZ77_13970</name>
</gene>
<dbReference type="Proteomes" id="UP000460558">
    <property type="component" value="Unassembled WGS sequence"/>
</dbReference>
<name>A0ABW9NTN7_9ACTN</name>
<protein>
    <submittedName>
        <fullName evidence="2">Methylaspartate mutase</fullName>
    </submittedName>
</protein>